<dbReference type="EMBL" id="JAGPXD010000001">
    <property type="protein sequence ID" value="KAH7377107.1"/>
    <property type="molecule type" value="Genomic_DNA"/>
</dbReference>
<feature type="region of interest" description="Disordered" evidence="1">
    <location>
        <begin position="175"/>
        <end position="200"/>
    </location>
</feature>
<accession>A0A8K0TUJ1</accession>
<comment type="caution">
    <text evidence="2">The sequence shown here is derived from an EMBL/GenBank/DDBJ whole genome shotgun (WGS) entry which is preliminary data.</text>
</comment>
<evidence type="ECO:0000313" key="3">
    <source>
        <dbReference type="Proteomes" id="UP000813385"/>
    </source>
</evidence>
<proteinExistence type="predicted"/>
<evidence type="ECO:0000313" key="2">
    <source>
        <dbReference type="EMBL" id="KAH7377107.1"/>
    </source>
</evidence>
<dbReference type="OrthoDB" id="4842436at2759"/>
<name>A0A8K0TUJ1_9PEZI</name>
<feature type="compositionally biased region" description="Polar residues" evidence="1">
    <location>
        <begin position="182"/>
        <end position="191"/>
    </location>
</feature>
<organism evidence="2 3">
    <name type="scientific">Plectosphaerella cucumerina</name>
    <dbReference type="NCBI Taxonomy" id="40658"/>
    <lineage>
        <taxon>Eukaryota</taxon>
        <taxon>Fungi</taxon>
        <taxon>Dikarya</taxon>
        <taxon>Ascomycota</taxon>
        <taxon>Pezizomycotina</taxon>
        <taxon>Sordariomycetes</taxon>
        <taxon>Hypocreomycetidae</taxon>
        <taxon>Glomerellales</taxon>
        <taxon>Plectosphaerellaceae</taxon>
        <taxon>Plectosphaerella</taxon>
    </lineage>
</organism>
<evidence type="ECO:0000256" key="1">
    <source>
        <dbReference type="SAM" id="MobiDB-lite"/>
    </source>
</evidence>
<dbReference type="Proteomes" id="UP000813385">
    <property type="component" value="Unassembled WGS sequence"/>
</dbReference>
<sequence length="200" mass="21179">MHHTHGVMAHDGHSLDGIVYGQGDPISILENELTGGSQHAMRVLSLSSRQPMAVLSSSVCWLPADGSTPLSWAATSPAGDTPEVDVLPENNLPSGLSGPSVASLLTPLTSISPVDSLRRDSAISSSRNDEIDDATGVRPDLGDLLSRAGADYFSEQHPDSSACEFVPLRPYAHLRTRGPSRQGRQAESGQPSLRRLPLVV</sequence>
<protein>
    <submittedName>
        <fullName evidence="2">Uncharacterized protein</fullName>
    </submittedName>
</protein>
<keyword evidence="3" id="KW-1185">Reference proteome</keyword>
<dbReference type="AlphaFoldDB" id="A0A8K0TUJ1"/>
<reference evidence="2" key="1">
    <citation type="journal article" date="2021" name="Nat. Commun.">
        <title>Genetic determinants of endophytism in the Arabidopsis root mycobiome.</title>
        <authorList>
            <person name="Mesny F."/>
            <person name="Miyauchi S."/>
            <person name="Thiergart T."/>
            <person name="Pickel B."/>
            <person name="Atanasova L."/>
            <person name="Karlsson M."/>
            <person name="Huettel B."/>
            <person name="Barry K.W."/>
            <person name="Haridas S."/>
            <person name="Chen C."/>
            <person name="Bauer D."/>
            <person name="Andreopoulos W."/>
            <person name="Pangilinan J."/>
            <person name="LaButti K."/>
            <person name="Riley R."/>
            <person name="Lipzen A."/>
            <person name="Clum A."/>
            <person name="Drula E."/>
            <person name="Henrissat B."/>
            <person name="Kohler A."/>
            <person name="Grigoriev I.V."/>
            <person name="Martin F.M."/>
            <person name="Hacquard S."/>
        </authorList>
    </citation>
    <scope>NUCLEOTIDE SEQUENCE</scope>
    <source>
        <strain evidence="2">MPI-CAGE-AT-0016</strain>
    </source>
</reference>
<gene>
    <name evidence="2" type="ORF">B0T11DRAFT_273508</name>
</gene>